<evidence type="ECO:0000313" key="2">
    <source>
        <dbReference type="WBParaSite" id="nRc.2.0.1.t01553-RA"/>
    </source>
</evidence>
<evidence type="ECO:0000313" key="1">
    <source>
        <dbReference type="Proteomes" id="UP000887565"/>
    </source>
</evidence>
<proteinExistence type="predicted"/>
<dbReference type="WBParaSite" id="nRc.2.0.1.t01553-RA">
    <property type="protein sequence ID" value="nRc.2.0.1.t01553-RA"/>
    <property type="gene ID" value="nRc.2.0.1.g01553"/>
</dbReference>
<reference evidence="2" key="1">
    <citation type="submission" date="2022-11" db="UniProtKB">
        <authorList>
            <consortium name="WormBaseParasite"/>
        </authorList>
    </citation>
    <scope>IDENTIFICATION</scope>
</reference>
<accession>A0A915HIT0</accession>
<sequence>MGNGDWAGSIIKIEFEIIIIERIHANHTVFGSRSVRFAGRVKGQGVDWAEMALYSGEFFFENHMNETRSFPREIQFENILTRNMKDKLIKPRVTLAIDPTCGTVALPPDLRARYMSDKIPQNLIFIQNLLPMLSSYR</sequence>
<keyword evidence="1" id="KW-1185">Reference proteome</keyword>
<organism evidence="1 2">
    <name type="scientific">Romanomermis culicivorax</name>
    <name type="common">Nematode worm</name>
    <dbReference type="NCBI Taxonomy" id="13658"/>
    <lineage>
        <taxon>Eukaryota</taxon>
        <taxon>Metazoa</taxon>
        <taxon>Ecdysozoa</taxon>
        <taxon>Nematoda</taxon>
        <taxon>Enoplea</taxon>
        <taxon>Dorylaimia</taxon>
        <taxon>Mermithida</taxon>
        <taxon>Mermithoidea</taxon>
        <taxon>Mermithidae</taxon>
        <taxon>Romanomermis</taxon>
    </lineage>
</organism>
<protein>
    <submittedName>
        <fullName evidence="2">Uncharacterized protein</fullName>
    </submittedName>
</protein>
<name>A0A915HIT0_ROMCU</name>
<dbReference type="AlphaFoldDB" id="A0A915HIT0"/>
<dbReference type="Proteomes" id="UP000887565">
    <property type="component" value="Unplaced"/>
</dbReference>